<feature type="region of interest" description="Disordered" evidence="1">
    <location>
        <begin position="1"/>
        <end position="34"/>
    </location>
</feature>
<feature type="region of interest" description="Disordered" evidence="1">
    <location>
        <begin position="435"/>
        <end position="474"/>
    </location>
</feature>
<evidence type="ECO:0000313" key="3">
    <source>
        <dbReference type="EMBL" id="RPA81677.1"/>
    </source>
</evidence>
<organism evidence="3 4">
    <name type="scientific">Ascobolus immersus RN42</name>
    <dbReference type="NCBI Taxonomy" id="1160509"/>
    <lineage>
        <taxon>Eukaryota</taxon>
        <taxon>Fungi</taxon>
        <taxon>Dikarya</taxon>
        <taxon>Ascomycota</taxon>
        <taxon>Pezizomycotina</taxon>
        <taxon>Pezizomycetes</taxon>
        <taxon>Pezizales</taxon>
        <taxon>Ascobolaceae</taxon>
        <taxon>Ascobolus</taxon>
    </lineage>
</organism>
<dbReference type="STRING" id="1160509.A0A3N4I867"/>
<dbReference type="GO" id="GO:0005524">
    <property type="term" value="F:ATP binding"/>
    <property type="evidence" value="ECO:0007669"/>
    <property type="project" value="InterPro"/>
</dbReference>
<reference evidence="3 4" key="1">
    <citation type="journal article" date="2018" name="Nat. Ecol. Evol.">
        <title>Pezizomycetes genomes reveal the molecular basis of ectomycorrhizal truffle lifestyle.</title>
        <authorList>
            <person name="Murat C."/>
            <person name="Payen T."/>
            <person name="Noel B."/>
            <person name="Kuo A."/>
            <person name="Morin E."/>
            <person name="Chen J."/>
            <person name="Kohler A."/>
            <person name="Krizsan K."/>
            <person name="Balestrini R."/>
            <person name="Da Silva C."/>
            <person name="Montanini B."/>
            <person name="Hainaut M."/>
            <person name="Levati E."/>
            <person name="Barry K.W."/>
            <person name="Belfiori B."/>
            <person name="Cichocki N."/>
            <person name="Clum A."/>
            <person name="Dockter R.B."/>
            <person name="Fauchery L."/>
            <person name="Guy J."/>
            <person name="Iotti M."/>
            <person name="Le Tacon F."/>
            <person name="Lindquist E.A."/>
            <person name="Lipzen A."/>
            <person name="Malagnac F."/>
            <person name="Mello A."/>
            <person name="Molinier V."/>
            <person name="Miyauchi S."/>
            <person name="Poulain J."/>
            <person name="Riccioni C."/>
            <person name="Rubini A."/>
            <person name="Sitrit Y."/>
            <person name="Splivallo R."/>
            <person name="Traeger S."/>
            <person name="Wang M."/>
            <person name="Zifcakova L."/>
            <person name="Wipf D."/>
            <person name="Zambonelli A."/>
            <person name="Paolocci F."/>
            <person name="Nowrousian M."/>
            <person name="Ottonello S."/>
            <person name="Baldrian P."/>
            <person name="Spatafora J.W."/>
            <person name="Henrissat B."/>
            <person name="Nagy L.G."/>
            <person name="Aury J.M."/>
            <person name="Wincker P."/>
            <person name="Grigoriev I.V."/>
            <person name="Bonfante P."/>
            <person name="Martin F.M."/>
        </authorList>
    </citation>
    <scope>NUCLEOTIDE SEQUENCE [LARGE SCALE GENOMIC DNA]</scope>
    <source>
        <strain evidence="3 4">RN42</strain>
    </source>
</reference>
<protein>
    <recommendedName>
        <fullName evidence="2">Protein kinase domain-containing protein</fullName>
    </recommendedName>
</protein>
<dbReference type="EMBL" id="ML119677">
    <property type="protein sequence ID" value="RPA81677.1"/>
    <property type="molecule type" value="Genomic_DNA"/>
</dbReference>
<evidence type="ECO:0000313" key="4">
    <source>
        <dbReference type="Proteomes" id="UP000275078"/>
    </source>
</evidence>
<dbReference type="AlphaFoldDB" id="A0A3N4I867"/>
<proteinExistence type="predicted"/>
<dbReference type="PROSITE" id="PS50011">
    <property type="entry name" value="PROTEIN_KINASE_DOM"/>
    <property type="match status" value="1"/>
</dbReference>
<evidence type="ECO:0000256" key="1">
    <source>
        <dbReference type="SAM" id="MobiDB-lite"/>
    </source>
</evidence>
<accession>A0A3N4I867</accession>
<keyword evidence="4" id="KW-1185">Reference proteome</keyword>
<dbReference type="InterPro" id="IPR011009">
    <property type="entry name" value="Kinase-like_dom_sf"/>
</dbReference>
<dbReference type="GO" id="GO:0004672">
    <property type="term" value="F:protein kinase activity"/>
    <property type="evidence" value="ECO:0007669"/>
    <property type="project" value="InterPro"/>
</dbReference>
<evidence type="ECO:0000259" key="2">
    <source>
        <dbReference type="PROSITE" id="PS50011"/>
    </source>
</evidence>
<dbReference type="Gene3D" id="1.10.510.10">
    <property type="entry name" value="Transferase(Phosphotransferase) domain 1"/>
    <property type="match status" value="1"/>
</dbReference>
<name>A0A3N4I867_ASCIM</name>
<gene>
    <name evidence="3" type="ORF">BJ508DRAFT_306291</name>
</gene>
<dbReference type="Gene3D" id="3.30.200.20">
    <property type="entry name" value="Phosphorylase Kinase, domain 1"/>
    <property type="match status" value="1"/>
</dbReference>
<feature type="domain" description="Protein kinase" evidence="2">
    <location>
        <begin position="83"/>
        <end position="474"/>
    </location>
</feature>
<sequence>MSNKHWQQPEQPPQQQSEDDAQHHERSSHHTKLWSLPRYRQPASRVTEHGHSPYTVESPNNYRPGGLHPLHIDDIVIGIADSYRIVDKLGFDSNFLELRWIVEDLRCGKVWKLAINTANYTRECATRRKRILGILMKECEKGDHDGSNPVSLWDIPHDVFEVQGPNGQHLCVVTAFYYTTMDFLHDPEQWGLCTGVASCKQDPGMKLARLIVELTVAVKRLHDKGIVHGAINRHSVAFTDDPRCSDSVARYHLGLDDERIPIESRKELIKRVDGRPLSKEDFTHIPRYLLHHPQNQTFNYDPTDENPHALLTAFDASYLASDGPYSEKDFLVYVLSEPQDCAPEVHLGEVPTFASDIWSLGLSFYTILTSQFLNQHRIIYDTPISERMEWLCYLTGEQPFRKMREAIDRDRLNIIEHRNWTSLFTMHSPGEPEEVDWDYSSYSDDSDHSDDEDGDAEQKKGTITGEGKAVAAMT</sequence>
<dbReference type="OrthoDB" id="5979581at2759"/>
<dbReference type="InterPro" id="IPR000719">
    <property type="entry name" value="Prot_kinase_dom"/>
</dbReference>
<dbReference type="Proteomes" id="UP000275078">
    <property type="component" value="Unassembled WGS sequence"/>
</dbReference>
<dbReference type="SUPFAM" id="SSF56112">
    <property type="entry name" value="Protein kinase-like (PK-like)"/>
    <property type="match status" value="1"/>
</dbReference>